<evidence type="ECO:0000313" key="1">
    <source>
        <dbReference type="EMBL" id="HBU98035.1"/>
    </source>
</evidence>
<proteinExistence type="predicted"/>
<dbReference type="AlphaFoldDB" id="A0A358HS69"/>
<evidence type="ECO:0000313" key="2">
    <source>
        <dbReference type="Proteomes" id="UP000264753"/>
    </source>
</evidence>
<comment type="caution">
    <text evidence="1">The sequence shown here is derived from an EMBL/GenBank/DDBJ whole genome shotgun (WGS) entry which is preliminary data.</text>
</comment>
<dbReference type="EMBL" id="DOOG01000073">
    <property type="protein sequence ID" value="HBU98035.1"/>
    <property type="molecule type" value="Genomic_DNA"/>
</dbReference>
<organism evidence="1 2">
    <name type="scientific">Thalassospira lucentensis</name>
    <dbReference type="NCBI Taxonomy" id="168935"/>
    <lineage>
        <taxon>Bacteria</taxon>
        <taxon>Pseudomonadati</taxon>
        <taxon>Pseudomonadota</taxon>
        <taxon>Alphaproteobacteria</taxon>
        <taxon>Rhodospirillales</taxon>
        <taxon>Thalassospiraceae</taxon>
        <taxon>Thalassospira</taxon>
    </lineage>
</organism>
<name>A0A358HS69_9PROT</name>
<sequence>MEWRLNGVFVSFEIKEPQMPYVFTQATDTEAIAEREWGKADEIMFTAFTSCIGIMAIKDDQVIGVHLTLRDDTNAVTNADIDTAIGLLDGGAYPVVIGAISAWEASATAVYQHLVDTLHPVEQYGYGDGTFGGEIVNGRIQPRYVA</sequence>
<reference evidence="1 2" key="1">
    <citation type="journal article" date="2018" name="Nat. Biotechnol.">
        <title>A standardized bacterial taxonomy based on genome phylogeny substantially revises the tree of life.</title>
        <authorList>
            <person name="Parks D.H."/>
            <person name="Chuvochina M."/>
            <person name="Waite D.W."/>
            <person name="Rinke C."/>
            <person name="Skarshewski A."/>
            <person name="Chaumeil P.A."/>
            <person name="Hugenholtz P."/>
        </authorList>
    </citation>
    <scope>NUCLEOTIDE SEQUENCE [LARGE SCALE GENOMIC DNA]</scope>
    <source>
        <strain evidence="1">UBA8707</strain>
    </source>
</reference>
<accession>A0A358HS69</accession>
<dbReference type="Proteomes" id="UP000264753">
    <property type="component" value="Unassembled WGS sequence"/>
</dbReference>
<gene>
    <name evidence="1" type="ORF">DEF21_09050</name>
</gene>
<protein>
    <submittedName>
        <fullName evidence="1">Uncharacterized protein</fullName>
    </submittedName>
</protein>